<keyword evidence="3 8" id="KW-0863">Zinc-finger</keyword>
<dbReference type="Pfam" id="PF22996">
    <property type="entry name" value="C2H2-2nd_BIRD-IDD"/>
    <property type="match status" value="1"/>
</dbReference>
<evidence type="ECO:0000256" key="8">
    <source>
        <dbReference type="PROSITE-ProRule" id="PRU00042"/>
    </source>
</evidence>
<evidence type="ECO:0000256" key="5">
    <source>
        <dbReference type="ARBA" id="ARBA00023015"/>
    </source>
</evidence>
<evidence type="ECO:0000259" key="10">
    <source>
        <dbReference type="PROSITE" id="PS50157"/>
    </source>
</evidence>
<keyword evidence="1" id="KW-0479">Metal-binding</keyword>
<dbReference type="Gramene" id="OE9A073529T1">
    <property type="protein sequence ID" value="OE9A073529C1"/>
    <property type="gene ID" value="OE9A073529"/>
</dbReference>
<organism evidence="11 12">
    <name type="scientific">Olea europaea subsp. europaea</name>
    <dbReference type="NCBI Taxonomy" id="158383"/>
    <lineage>
        <taxon>Eukaryota</taxon>
        <taxon>Viridiplantae</taxon>
        <taxon>Streptophyta</taxon>
        <taxon>Embryophyta</taxon>
        <taxon>Tracheophyta</taxon>
        <taxon>Spermatophyta</taxon>
        <taxon>Magnoliopsida</taxon>
        <taxon>eudicotyledons</taxon>
        <taxon>Gunneridae</taxon>
        <taxon>Pentapetalae</taxon>
        <taxon>asterids</taxon>
        <taxon>lamiids</taxon>
        <taxon>Lamiales</taxon>
        <taxon>Oleaceae</taxon>
        <taxon>Oleeae</taxon>
        <taxon>Olea</taxon>
    </lineage>
</organism>
<dbReference type="InterPro" id="IPR036236">
    <property type="entry name" value="Znf_C2H2_sf"/>
</dbReference>
<gene>
    <name evidence="11" type="ORF">OLEA9_A073529</name>
</gene>
<dbReference type="FunFam" id="3.30.160.60:FF:000131">
    <property type="entry name" value="protein indeterminate-domain 5, chloroplastic-like"/>
    <property type="match status" value="1"/>
</dbReference>
<keyword evidence="4" id="KW-0862">Zinc</keyword>
<dbReference type="SMART" id="SM00355">
    <property type="entry name" value="ZnF_C2H2"/>
    <property type="match status" value="3"/>
</dbReference>
<evidence type="ECO:0000313" key="11">
    <source>
        <dbReference type="EMBL" id="CAA3024788.1"/>
    </source>
</evidence>
<dbReference type="Pfam" id="PF22995">
    <property type="entry name" value="C2CH-3rd_BIRD-IDD"/>
    <property type="match status" value="1"/>
</dbReference>
<dbReference type="InterPro" id="IPR055187">
    <property type="entry name" value="C2CH-3rd_BIRD-IDD"/>
</dbReference>
<dbReference type="InterPro" id="IPR013087">
    <property type="entry name" value="Znf_C2H2_type"/>
</dbReference>
<evidence type="ECO:0000256" key="6">
    <source>
        <dbReference type="ARBA" id="ARBA00023125"/>
    </source>
</evidence>
<dbReference type="Pfam" id="PF12874">
    <property type="entry name" value="zf-met"/>
    <property type="match status" value="1"/>
</dbReference>
<feature type="region of interest" description="Disordered" evidence="9">
    <location>
        <begin position="516"/>
        <end position="535"/>
    </location>
</feature>
<dbReference type="EMBL" id="CACTIH010009116">
    <property type="protein sequence ID" value="CAA3024788.1"/>
    <property type="molecule type" value="Genomic_DNA"/>
</dbReference>
<dbReference type="Pfam" id="PF22992">
    <property type="entry name" value="C2CH-4th_BIRD-IDD"/>
    <property type="match status" value="1"/>
</dbReference>
<dbReference type="PANTHER" id="PTHR10593">
    <property type="entry name" value="SERINE/THREONINE-PROTEIN KINASE RIO"/>
    <property type="match status" value="1"/>
</dbReference>
<sequence>MVDINSSSPTGVSSESAEATVSISEHPIGADEPVTKVPTKKRRNLPGMPDPDAEVIALSPKTLLATNRFICEICNKGFQRDQNLQLHRRGHNLPWKLRQRTSKEVIKRVYVCPEPTCVHHDPSRALGDLTGIKKHFCRKHGEKKYKCERCTKKYAVRSDLKAHMKTCGTREYRCDCGTLFSRRDSFITHRAFCDALAQERARSQPMVITNSEEIIPAAAVERPESSPPPPPLTPSAVVLSPVLSIQSPAELPENQTVNLQTQPVSAALSTLVTNSTAATTTTAAAMASGSSSSIGNAAATGGIFAGIFAGSTSAELSQSSRRQPSSYSDLPCAVVGSDRASNPIDPMLLSLSPSLYLSNGASTLFPPTSHDHQRRYASNPQPALSATALLQKAAEIGATSSKSSFLRGLGLTVSSSFDPLDNASTMASGCPSLWNNQVKLENNSMASGLGLGLPSSSTSGLNDLMLGQSTLFDNNPTTLDFLGLGMGDGEAAPGGYSAFLTSIGGGFDMSTTTFSGVNSARDTWEDPPDRKPSLL</sequence>
<keyword evidence="7" id="KW-0804">Transcription</keyword>
<dbReference type="SUPFAM" id="SSF57667">
    <property type="entry name" value="beta-beta-alpha zinc fingers"/>
    <property type="match status" value="1"/>
</dbReference>
<name>A0A8S0UYT9_OLEEU</name>
<dbReference type="InterPro" id="IPR055186">
    <property type="entry name" value="C2H2-2nd_BIRD-IDD"/>
</dbReference>
<evidence type="ECO:0000256" key="2">
    <source>
        <dbReference type="ARBA" id="ARBA00022737"/>
    </source>
</evidence>
<evidence type="ECO:0000313" key="12">
    <source>
        <dbReference type="Proteomes" id="UP000594638"/>
    </source>
</evidence>
<dbReference type="InterPro" id="IPR031140">
    <property type="entry name" value="IDD1-16"/>
</dbReference>
<keyword evidence="5" id="KW-0805">Transcription regulation</keyword>
<dbReference type="Proteomes" id="UP000594638">
    <property type="component" value="Unassembled WGS sequence"/>
</dbReference>
<feature type="domain" description="C2H2-type" evidence="10">
    <location>
        <begin position="69"/>
        <end position="91"/>
    </location>
</feature>
<dbReference type="GO" id="GO:0008270">
    <property type="term" value="F:zinc ion binding"/>
    <property type="evidence" value="ECO:0007669"/>
    <property type="project" value="UniProtKB-KW"/>
</dbReference>
<reference evidence="11 12" key="1">
    <citation type="submission" date="2019-12" db="EMBL/GenBank/DDBJ databases">
        <authorList>
            <person name="Alioto T."/>
            <person name="Alioto T."/>
            <person name="Gomez Garrido J."/>
        </authorList>
    </citation>
    <scope>NUCLEOTIDE SEQUENCE [LARGE SCALE GENOMIC DNA]</scope>
</reference>
<keyword evidence="2" id="KW-0677">Repeat</keyword>
<evidence type="ECO:0000256" key="7">
    <source>
        <dbReference type="ARBA" id="ARBA00023163"/>
    </source>
</evidence>
<evidence type="ECO:0000256" key="4">
    <source>
        <dbReference type="ARBA" id="ARBA00022833"/>
    </source>
</evidence>
<dbReference type="PANTHER" id="PTHR10593:SF246">
    <property type="entry name" value="PROTEIN INDETERMINATE-DOMAIN 2-LIKE ISOFORM X1"/>
    <property type="match status" value="1"/>
</dbReference>
<dbReference type="GO" id="GO:0003700">
    <property type="term" value="F:DNA-binding transcription factor activity"/>
    <property type="evidence" value="ECO:0007669"/>
    <property type="project" value="TreeGrafter"/>
</dbReference>
<dbReference type="OrthoDB" id="6354171at2759"/>
<dbReference type="Gene3D" id="3.30.160.60">
    <property type="entry name" value="Classic Zinc Finger"/>
    <property type="match status" value="2"/>
</dbReference>
<dbReference type="FunFam" id="3.30.160.60:FF:000554">
    <property type="entry name" value="protein indeterminate-domain 12-like"/>
    <property type="match status" value="1"/>
</dbReference>
<keyword evidence="6" id="KW-0238">DNA-binding</keyword>
<dbReference type="PROSITE" id="PS00028">
    <property type="entry name" value="ZINC_FINGER_C2H2_1"/>
    <property type="match status" value="1"/>
</dbReference>
<proteinExistence type="predicted"/>
<dbReference type="AlphaFoldDB" id="A0A8S0UYT9"/>
<dbReference type="PROSITE" id="PS50157">
    <property type="entry name" value="ZINC_FINGER_C2H2_2"/>
    <property type="match status" value="2"/>
</dbReference>
<evidence type="ECO:0000256" key="1">
    <source>
        <dbReference type="ARBA" id="ARBA00022723"/>
    </source>
</evidence>
<keyword evidence="12" id="KW-1185">Reference proteome</keyword>
<feature type="domain" description="C2H2-type" evidence="10">
    <location>
        <begin position="145"/>
        <end position="173"/>
    </location>
</feature>
<feature type="compositionally biased region" description="Polar residues" evidence="9">
    <location>
        <begin position="1"/>
        <end position="23"/>
    </location>
</feature>
<dbReference type="GO" id="GO:0003677">
    <property type="term" value="F:DNA binding"/>
    <property type="evidence" value="ECO:0007669"/>
    <property type="project" value="UniProtKB-KW"/>
</dbReference>
<feature type="compositionally biased region" description="Basic and acidic residues" evidence="9">
    <location>
        <begin position="522"/>
        <end position="535"/>
    </location>
</feature>
<dbReference type="InterPro" id="IPR055185">
    <property type="entry name" value="C2CH-4th_BIRD-IDD"/>
</dbReference>
<dbReference type="GO" id="GO:0005634">
    <property type="term" value="C:nucleus"/>
    <property type="evidence" value="ECO:0007669"/>
    <property type="project" value="TreeGrafter"/>
</dbReference>
<comment type="caution">
    <text evidence="11">The sequence shown here is derived from an EMBL/GenBank/DDBJ whole genome shotgun (WGS) entry which is preliminary data.</text>
</comment>
<evidence type="ECO:0000256" key="3">
    <source>
        <dbReference type="ARBA" id="ARBA00022771"/>
    </source>
</evidence>
<protein>
    <submittedName>
        <fullName evidence="11">Indeterminate-domain 2-like isoform X1</fullName>
    </submittedName>
</protein>
<evidence type="ECO:0000256" key="9">
    <source>
        <dbReference type="SAM" id="MobiDB-lite"/>
    </source>
</evidence>
<feature type="region of interest" description="Disordered" evidence="9">
    <location>
        <begin position="1"/>
        <end position="52"/>
    </location>
</feature>
<accession>A0A8S0UYT9</accession>